<dbReference type="InterPro" id="IPR014729">
    <property type="entry name" value="Rossmann-like_a/b/a_fold"/>
</dbReference>
<dbReference type="EMBL" id="SIZV01000027">
    <property type="protein sequence ID" value="TBR49607.1"/>
    <property type="molecule type" value="Genomic_DNA"/>
</dbReference>
<dbReference type="RefSeq" id="WP_059234487.1">
    <property type="nucleotide sequence ID" value="NZ_AP014857.1"/>
</dbReference>
<proteinExistence type="predicted"/>
<dbReference type="Pfam" id="PF01467">
    <property type="entry name" value="CTP_transf_like"/>
    <property type="match status" value="1"/>
</dbReference>
<dbReference type="Gene3D" id="3.40.50.620">
    <property type="entry name" value="HUPs"/>
    <property type="match status" value="1"/>
</dbReference>
<name>A0A7Z7YJX8_ESCAL</name>
<evidence type="ECO:0000313" key="4">
    <source>
        <dbReference type="Proteomes" id="UP000292187"/>
    </source>
</evidence>
<accession>A0A7Z7YJX8</accession>
<keyword evidence="2 3" id="KW-0548">Nucleotidyltransferase</keyword>
<dbReference type="NCBIfam" id="TIGR00125">
    <property type="entry name" value="cyt_tran_rel"/>
    <property type="match status" value="1"/>
</dbReference>
<dbReference type="Proteomes" id="UP000292187">
    <property type="component" value="Unassembled WGS sequence"/>
</dbReference>
<gene>
    <name evidence="3" type="ORF">EYS06_18565</name>
</gene>
<reference evidence="3 4" key="1">
    <citation type="submission" date="2019-02" db="EMBL/GenBank/DDBJ databases">
        <title>Draft genome sequence of Escherichia albertii strain Mex-12/320a, isolated from an infant with diarrhea, harboring virulence genes associated with diarrheagenic strains of enteropathogenic E. coli.</title>
        <authorList>
            <person name="Maldonado-Puga S."/>
            <person name="Meza-Segura M."/>
            <person name="Zaidi M.B."/>
            <person name="Estrada-Garcia T."/>
        </authorList>
    </citation>
    <scope>NUCLEOTIDE SEQUENCE [LARGE SCALE GENOMIC DNA]</scope>
    <source>
        <strain evidence="3 4">Mex-12/320a</strain>
    </source>
</reference>
<dbReference type="AlphaFoldDB" id="A0A7Z7YJX8"/>
<dbReference type="InterPro" id="IPR050385">
    <property type="entry name" value="Archaeal_FAD_synthase"/>
</dbReference>
<dbReference type="GO" id="GO:0016779">
    <property type="term" value="F:nucleotidyltransferase activity"/>
    <property type="evidence" value="ECO:0007669"/>
    <property type="project" value="UniProtKB-KW"/>
</dbReference>
<organism evidence="3 4">
    <name type="scientific">Escherichia albertii</name>
    <dbReference type="NCBI Taxonomy" id="208962"/>
    <lineage>
        <taxon>Bacteria</taxon>
        <taxon>Pseudomonadati</taxon>
        <taxon>Pseudomonadota</taxon>
        <taxon>Gammaproteobacteria</taxon>
        <taxon>Enterobacterales</taxon>
        <taxon>Enterobacteriaceae</taxon>
        <taxon>Escherichia</taxon>
    </lineage>
</organism>
<sequence>MKTVITFGTFDVFHVGHLRLLQRARMLGDRLLVGVSSDALNIAKKGRAPVYPQNDRIAIIAGLACVDGVFLEESLEQKAEYLRGYGADILVMGDDWAGKFDSFAYICEVVYFPRTPSVSTTGIIEVIRGVPDNTPLRSTKNSDKHYA</sequence>
<comment type="caution">
    <text evidence="3">The sequence shown here is derived from an EMBL/GenBank/DDBJ whole genome shotgun (WGS) entry which is preliminary data.</text>
</comment>
<dbReference type="PANTHER" id="PTHR43793:SF1">
    <property type="entry name" value="FAD SYNTHASE"/>
    <property type="match status" value="1"/>
</dbReference>
<evidence type="ECO:0000313" key="3">
    <source>
        <dbReference type="EMBL" id="TBR49607.1"/>
    </source>
</evidence>
<protein>
    <submittedName>
        <fullName evidence="3">Glycerol-3-phosphate cytidylyltransferase</fullName>
    </submittedName>
</protein>
<evidence type="ECO:0000256" key="1">
    <source>
        <dbReference type="ARBA" id="ARBA00022679"/>
    </source>
</evidence>
<evidence type="ECO:0000256" key="2">
    <source>
        <dbReference type="ARBA" id="ARBA00022695"/>
    </source>
</evidence>
<dbReference type="PANTHER" id="PTHR43793">
    <property type="entry name" value="FAD SYNTHASE"/>
    <property type="match status" value="1"/>
</dbReference>
<dbReference type="InterPro" id="IPR004821">
    <property type="entry name" value="Cyt_trans-like"/>
</dbReference>
<keyword evidence="1 3" id="KW-0808">Transferase</keyword>
<dbReference type="SUPFAM" id="SSF52374">
    <property type="entry name" value="Nucleotidylyl transferase"/>
    <property type="match status" value="1"/>
</dbReference>